<gene>
    <name evidence="1" type="ORF">EDC90_1004100</name>
</gene>
<keyword evidence="2" id="KW-1185">Reference proteome</keyword>
<dbReference type="AlphaFoldDB" id="A0A4R3NW82"/>
<evidence type="ECO:0008006" key="3">
    <source>
        <dbReference type="Google" id="ProtNLM"/>
    </source>
</evidence>
<dbReference type="Proteomes" id="UP000295097">
    <property type="component" value="Unassembled WGS sequence"/>
</dbReference>
<accession>A0A4R3NW82</accession>
<proteinExistence type="predicted"/>
<comment type="caution">
    <text evidence="1">The sequence shown here is derived from an EMBL/GenBank/DDBJ whole genome shotgun (WGS) entry which is preliminary data.</text>
</comment>
<dbReference type="EMBL" id="SMAR01000004">
    <property type="protein sequence ID" value="TCT42799.1"/>
    <property type="molecule type" value="Genomic_DNA"/>
</dbReference>
<evidence type="ECO:0000313" key="1">
    <source>
        <dbReference type="EMBL" id="TCT42799.1"/>
    </source>
</evidence>
<organism evidence="1 2">
    <name type="scientific">Martelella mediterranea</name>
    <dbReference type="NCBI Taxonomy" id="293089"/>
    <lineage>
        <taxon>Bacteria</taxon>
        <taxon>Pseudomonadati</taxon>
        <taxon>Pseudomonadota</taxon>
        <taxon>Alphaproteobacteria</taxon>
        <taxon>Hyphomicrobiales</taxon>
        <taxon>Aurantimonadaceae</taxon>
        <taxon>Martelella</taxon>
    </lineage>
</organism>
<sequence>MAELLAGIEGRFIVSLNDCPEVRDIFSDFRFADVKLDYTVGSGAQRPIRKVVILDGKDMAKARKLPLF</sequence>
<evidence type="ECO:0000313" key="2">
    <source>
        <dbReference type="Proteomes" id="UP000295097"/>
    </source>
</evidence>
<protein>
    <recommendedName>
        <fullName evidence="3">D12 class N6 adenine-specific DNA methyltransferase</fullName>
    </recommendedName>
</protein>
<dbReference type="OrthoDB" id="9805629at2"/>
<reference evidence="1 2" key="1">
    <citation type="submission" date="2019-03" db="EMBL/GenBank/DDBJ databases">
        <title>Freshwater and sediment microbial communities from various areas in North America, analyzing microbe dynamics in response to fracking.</title>
        <authorList>
            <person name="Lamendella R."/>
        </authorList>
    </citation>
    <scope>NUCLEOTIDE SEQUENCE [LARGE SCALE GENOMIC DNA]</scope>
    <source>
        <strain evidence="1 2">175.2</strain>
    </source>
</reference>
<name>A0A4R3NW82_9HYPH</name>
<dbReference type="RefSeq" id="WP_132308904.1">
    <property type="nucleotide sequence ID" value="NZ_SMAR01000004.1"/>
</dbReference>